<reference evidence="3" key="1">
    <citation type="submission" date="2013-07" db="EMBL/GenBank/DDBJ databases">
        <title>The genome of an arbuscular mycorrhizal fungus provides insights into the evolution of the oldest plant symbiosis.</title>
        <authorList>
            <consortium name="DOE Joint Genome Institute"/>
            <person name="Tisserant E."/>
            <person name="Malbreil M."/>
            <person name="Kuo A."/>
            <person name="Kohler A."/>
            <person name="Symeonidi A."/>
            <person name="Balestrini R."/>
            <person name="Charron P."/>
            <person name="Duensing N."/>
            <person name="Frei-dit-Frey N."/>
            <person name="Gianinazzi-Pearson V."/>
            <person name="Gilbert B."/>
            <person name="Handa Y."/>
            <person name="Hijri M."/>
            <person name="Kaul R."/>
            <person name="Kawaguchi M."/>
            <person name="Krajinski F."/>
            <person name="Lammers P."/>
            <person name="Lapierre D."/>
            <person name="Masclaux F.G."/>
            <person name="Murat C."/>
            <person name="Morin E."/>
            <person name="Ndikumana S."/>
            <person name="Pagni M."/>
            <person name="Petitpierre D."/>
            <person name="Requena N."/>
            <person name="Rosikiewicz P."/>
            <person name="Riley R."/>
            <person name="Saito K."/>
            <person name="San Clemente H."/>
            <person name="Shapiro H."/>
            <person name="van Tuinen D."/>
            <person name="Becard G."/>
            <person name="Bonfante P."/>
            <person name="Paszkowski U."/>
            <person name="Shachar-Hill Y."/>
            <person name="Young J.P."/>
            <person name="Sanders I.R."/>
            <person name="Henrissat B."/>
            <person name="Rensing S.A."/>
            <person name="Grigoriev I.V."/>
            <person name="Corradi N."/>
            <person name="Roux C."/>
            <person name="Martin F."/>
        </authorList>
    </citation>
    <scope>NUCLEOTIDE SEQUENCE</scope>
    <source>
        <strain evidence="3">DAOM 197198</strain>
    </source>
</reference>
<dbReference type="SUPFAM" id="SSF101447">
    <property type="entry name" value="Formin homology 2 domain (FH2 domain)"/>
    <property type="match status" value="1"/>
</dbReference>
<evidence type="ECO:0000256" key="2">
    <source>
        <dbReference type="SAM" id="MobiDB-lite"/>
    </source>
</evidence>
<organism evidence="3">
    <name type="scientific">Rhizophagus irregularis (strain DAOM 181602 / DAOM 197198 / MUCL 43194)</name>
    <name type="common">Arbuscular mycorrhizal fungus</name>
    <name type="synonym">Glomus intraradices</name>
    <dbReference type="NCBI Taxonomy" id="747089"/>
    <lineage>
        <taxon>Eukaryota</taxon>
        <taxon>Fungi</taxon>
        <taxon>Fungi incertae sedis</taxon>
        <taxon>Mucoromycota</taxon>
        <taxon>Glomeromycotina</taxon>
        <taxon>Glomeromycetes</taxon>
        <taxon>Glomerales</taxon>
        <taxon>Glomeraceae</taxon>
        <taxon>Rhizophagus</taxon>
    </lineage>
</organism>
<dbReference type="Gene3D" id="1.10.287.1490">
    <property type="match status" value="1"/>
</dbReference>
<dbReference type="AlphaFoldDB" id="U9T5Z7"/>
<dbReference type="EMBL" id="KI294920">
    <property type="protein sequence ID" value="ESA03589.1"/>
    <property type="molecule type" value="Genomic_DNA"/>
</dbReference>
<evidence type="ECO:0000256" key="1">
    <source>
        <dbReference type="SAM" id="Coils"/>
    </source>
</evidence>
<feature type="coiled-coil region" evidence="1">
    <location>
        <begin position="33"/>
        <end position="120"/>
    </location>
</feature>
<keyword evidence="1" id="KW-0175">Coiled coil</keyword>
<feature type="compositionally biased region" description="Basic and acidic residues" evidence="2">
    <location>
        <begin position="156"/>
        <end position="178"/>
    </location>
</feature>
<feature type="region of interest" description="Disordered" evidence="2">
    <location>
        <begin position="155"/>
        <end position="178"/>
    </location>
</feature>
<gene>
    <name evidence="3" type="ORF">GLOINDRAFT_327052</name>
</gene>
<dbReference type="HOGENOM" id="CLU_1518649_0_0_1"/>
<name>U9T5Z7_RHIID</name>
<evidence type="ECO:0000313" key="3">
    <source>
        <dbReference type="EMBL" id="ESA03589.1"/>
    </source>
</evidence>
<sequence length="178" mass="20518">MIKPITDSQVMELPICYELQAEVDSNCQNEKQIRELERECVRCEQEIQTLNGEIERLENASKEEIAELKSEISSLKKQLYQAKKDIRDNEKHISSIESLLVDSEEQVEKLRCRIRTISSRKNSPERGNSPDLYNSDDNMATITELANAIDGYLNNRTDRDILSRPNKKGDKADSSKRE</sequence>
<protein>
    <submittedName>
        <fullName evidence="3">Uncharacterized protein</fullName>
    </submittedName>
</protein>
<proteinExistence type="predicted"/>
<accession>U9T5Z7</accession>